<keyword evidence="4" id="KW-1185">Reference proteome</keyword>
<evidence type="ECO:0000313" key="3">
    <source>
        <dbReference type="EMBL" id="THV41248.1"/>
    </source>
</evidence>
<name>A0A4S8QA87_9ACTN</name>
<feature type="region of interest" description="Disordered" evidence="2">
    <location>
        <begin position="30"/>
        <end position="58"/>
    </location>
</feature>
<reference evidence="4" key="1">
    <citation type="submission" date="2019-04" db="EMBL/GenBank/DDBJ databases">
        <title>Nocardioides xinjiangensis sp. nov.</title>
        <authorList>
            <person name="Liu S."/>
        </authorList>
    </citation>
    <scope>NUCLEOTIDE SEQUENCE [LARGE SCALE GENOMIC DNA]</scope>
    <source>
        <strain evidence="4">18</strain>
    </source>
</reference>
<evidence type="ECO:0000256" key="2">
    <source>
        <dbReference type="SAM" id="MobiDB-lite"/>
    </source>
</evidence>
<dbReference type="InterPro" id="IPR002737">
    <property type="entry name" value="MEMO1_fam"/>
</dbReference>
<protein>
    <submittedName>
        <fullName evidence="3">AmmeMemoRadiSam system protein B</fullName>
    </submittedName>
</protein>
<dbReference type="NCBIfam" id="TIGR04336">
    <property type="entry name" value="AmmeMemoSam_B"/>
    <property type="match status" value="1"/>
</dbReference>
<comment type="caution">
    <text evidence="3">The sequence shown here is derived from an EMBL/GenBank/DDBJ whole genome shotgun (WGS) entry which is preliminary data.</text>
</comment>
<proteinExistence type="inferred from homology"/>
<dbReference type="Pfam" id="PF01875">
    <property type="entry name" value="Memo"/>
    <property type="match status" value="1"/>
</dbReference>
<dbReference type="PANTHER" id="PTHR11060">
    <property type="entry name" value="PROTEIN MEMO1"/>
    <property type="match status" value="1"/>
</dbReference>
<gene>
    <name evidence="3" type="primary">amrB</name>
    <name evidence="3" type="ORF">FAB82_12525</name>
</gene>
<sequence length="328" mass="35005">MRCRILDNAHSVGRGFPGFSRVRLETGVLGGNRSASPRRHTNIRNHDPEDLAMPPTKSDLIRPPAVAGRFYPAHAKRLRESITDLLDAVPVGDEPLAAAYIVPHAGYRYSGPVAAQVYARLAAHRDRIRRVVLVGPSHSHPLRGHAAAPYTAWQTPLGDVHAAETGVVGSSRLPHESEHSLEVQLPFLQVALGDDIEVVPVACGMSQSPDTARVVAALLAEGGEGTVLLCSTDLSHYNDQETARRIDAKTAEAIKGLRPREISTSHACGVFALRGTVAWADATGRRPRQLALATSADTGGDPERVVGYPAFAIELPASVPAQPTRAAD</sequence>
<dbReference type="Gene3D" id="3.40.830.10">
    <property type="entry name" value="LigB-like"/>
    <property type="match status" value="1"/>
</dbReference>
<evidence type="ECO:0000313" key="4">
    <source>
        <dbReference type="Proteomes" id="UP000308760"/>
    </source>
</evidence>
<dbReference type="OrthoDB" id="9785549at2"/>
<reference evidence="3 4" key="2">
    <citation type="submission" date="2019-05" db="EMBL/GenBank/DDBJ databases">
        <title>Glycomyces buryatensis sp. nov.</title>
        <authorList>
            <person name="Nikitina E."/>
        </authorList>
    </citation>
    <scope>NUCLEOTIDE SEQUENCE [LARGE SCALE GENOMIC DNA]</scope>
    <source>
        <strain evidence="3 4">18</strain>
    </source>
</reference>
<dbReference type="Proteomes" id="UP000308760">
    <property type="component" value="Unassembled WGS sequence"/>
</dbReference>
<dbReference type="CDD" id="cd07361">
    <property type="entry name" value="MEMO_like"/>
    <property type="match status" value="1"/>
</dbReference>
<dbReference type="AlphaFoldDB" id="A0A4S8QA87"/>
<comment type="similarity">
    <text evidence="1">Belongs to the MEMO1 family.</text>
</comment>
<dbReference type="PANTHER" id="PTHR11060:SF0">
    <property type="entry name" value="PROTEIN MEMO1"/>
    <property type="match status" value="1"/>
</dbReference>
<organism evidence="3 4">
    <name type="scientific">Glycomyces buryatensis</name>
    <dbReference type="NCBI Taxonomy" id="2570927"/>
    <lineage>
        <taxon>Bacteria</taxon>
        <taxon>Bacillati</taxon>
        <taxon>Actinomycetota</taxon>
        <taxon>Actinomycetes</taxon>
        <taxon>Glycomycetales</taxon>
        <taxon>Glycomycetaceae</taxon>
        <taxon>Glycomyces</taxon>
    </lineage>
</organism>
<dbReference type="EMBL" id="STGY01000047">
    <property type="protein sequence ID" value="THV41248.1"/>
    <property type="molecule type" value="Genomic_DNA"/>
</dbReference>
<evidence type="ECO:0000256" key="1">
    <source>
        <dbReference type="ARBA" id="ARBA00006315"/>
    </source>
</evidence>
<accession>A0A4S8QA87</accession>